<keyword evidence="1" id="KW-1133">Transmembrane helix</keyword>
<gene>
    <name evidence="2" type="ORF">JMUB590_1501</name>
</gene>
<protein>
    <recommendedName>
        <fullName evidence="4">Tandem five-TM protein</fullName>
    </recommendedName>
</protein>
<dbReference type="InterPro" id="IPR005915">
    <property type="entry name" value="Tandem_5TM"/>
</dbReference>
<keyword evidence="1" id="KW-0472">Membrane</keyword>
<feature type="transmembrane region" description="Helical" evidence="1">
    <location>
        <begin position="37"/>
        <end position="59"/>
    </location>
</feature>
<dbReference type="Pfam" id="PF04276">
    <property type="entry name" value="DUF443"/>
    <property type="match status" value="1"/>
</dbReference>
<evidence type="ECO:0000313" key="2">
    <source>
        <dbReference type="EMBL" id="BBD92559.1"/>
    </source>
</evidence>
<keyword evidence="3" id="KW-1185">Reference proteome</keyword>
<feature type="transmembrane region" description="Helical" evidence="1">
    <location>
        <begin position="143"/>
        <end position="165"/>
    </location>
</feature>
<evidence type="ECO:0000256" key="1">
    <source>
        <dbReference type="SAM" id="Phobius"/>
    </source>
</evidence>
<feature type="transmembrane region" description="Helical" evidence="1">
    <location>
        <begin position="65"/>
        <end position="86"/>
    </location>
</feature>
<keyword evidence="1" id="KW-0812">Transmembrane</keyword>
<proteinExistence type="predicted"/>
<dbReference type="EMBL" id="AP018586">
    <property type="protein sequence ID" value="BBD92559.1"/>
    <property type="molecule type" value="Genomic_DNA"/>
</dbReference>
<sequence length="180" mass="20573">MLNYITRQPLIEVNKNELKDIRTAFISKNEKNKRDSLNILGAGVAVLIATLTRSLIDYLNFSTNILINIMFVLIAIIPIVLIKSIVDRKKKTKLGIELSYAESKAFILPNSKVLFQNIIYNLPITFIFIATTYGFLWLKQTNIIFVLGIMIFLTFILFQNVILYAQTTIDGKIGEIKLNR</sequence>
<reference evidence="2 3" key="1">
    <citation type="submission" date="2018-05" db="EMBL/GenBank/DDBJ databases">
        <title>Complete genome sequencing of three human clinical isolates of Staphylococcus caprae reveals virulence factors similar to those of S. epidermidis and S. capitis.</title>
        <authorList>
            <person name="Watanabe S."/>
            <person name="Cui L."/>
        </authorList>
    </citation>
    <scope>NUCLEOTIDE SEQUENCE [LARGE SCALE GENOMIC DNA]</scope>
    <source>
        <strain evidence="2 3">JMUB590</strain>
    </source>
</reference>
<evidence type="ECO:0008006" key="4">
    <source>
        <dbReference type="Google" id="ProtNLM"/>
    </source>
</evidence>
<dbReference type="Proteomes" id="UP000274772">
    <property type="component" value="Chromosome"/>
</dbReference>
<feature type="transmembrane region" description="Helical" evidence="1">
    <location>
        <begin position="118"/>
        <end position="137"/>
    </location>
</feature>
<name>A0ABN5WBY2_9STAP</name>
<evidence type="ECO:0000313" key="3">
    <source>
        <dbReference type="Proteomes" id="UP000274772"/>
    </source>
</evidence>
<organism evidence="2 3">
    <name type="scientific">Staphylococcus caprae</name>
    <dbReference type="NCBI Taxonomy" id="29380"/>
    <lineage>
        <taxon>Bacteria</taxon>
        <taxon>Bacillati</taxon>
        <taxon>Bacillota</taxon>
        <taxon>Bacilli</taxon>
        <taxon>Bacillales</taxon>
        <taxon>Staphylococcaceae</taxon>
        <taxon>Staphylococcus</taxon>
    </lineage>
</organism>
<accession>A0ABN5WBY2</accession>
<dbReference type="NCBIfam" id="TIGR01218">
    <property type="entry name" value="Gpos_tandem_5TM"/>
    <property type="match status" value="1"/>
</dbReference>